<proteinExistence type="predicted"/>
<dbReference type="EMBL" id="JAFMYV010000026">
    <property type="protein sequence ID" value="MBO0940075.1"/>
    <property type="molecule type" value="Genomic_DNA"/>
</dbReference>
<keyword evidence="2" id="KW-0812">Transmembrane</keyword>
<feature type="compositionally biased region" description="Low complexity" evidence="1">
    <location>
        <begin position="12"/>
        <end position="21"/>
    </location>
</feature>
<keyword evidence="2" id="KW-1133">Transmembrane helix</keyword>
<evidence type="ECO:0000313" key="3">
    <source>
        <dbReference type="EMBL" id="MBO0940075.1"/>
    </source>
</evidence>
<protein>
    <submittedName>
        <fullName evidence="3">Uncharacterized protein</fullName>
    </submittedName>
</protein>
<keyword evidence="4" id="KW-1185">Reference proteome</keyword>
<organism evidence="3 4">
    <name type="scientific">Fibrella rubiginis</name>
    <dbReference type="NCBI Taxonomy" id="2817060"/>
    <lineage>
        <taxon>Bacteria</taxon>
        <taxon>Pseudomonadati</taxon>
        <taxon>Bacteroidota</taxon>
        <taxon>Cytophagia</taxon>
        <taxon>Cytophagales</taxon>
        <taxon>Spirosomataceae</taxon>
        <taxon>Fibrella</taxon>
    </lineage>
</organism>
<evidence type="ECO:0000256" key="1">
    <source>
        <dbReference type="SAM" id="MobiDB-lite"/>
    </source>
</evidence>
<name>A0A939K8T5_9BACT</name>
<accession>A0A939K8T5</accession>
<reference evidence="3" key="1">
    <citation type="submission" date="2021-03" db="EMBL/GenBank/DDBJ databases">
        <title>Fibrella sp. HMF5335 genome sequencing and assembly.</title>
        <authorList>
            <person name="Kang H."/>
            <person name="Kim H."/>
            <person name="Bae S."/>
            <person name="Joh K."/>
        </authorList>
    </citation>
    <scope>NUCLEOTIDE SEQUENCE</scope>
    <source>
        <strain evidence="3">HMF5335</strain>
    </source>
</reference>
<sequence length="186" mass="21418">MPKKKHNKKIVNSGTTSSNRRSNVHTSSNNLEVLSNKSWTILGVLSALLTILLSYYALKPQMTVETPFGADDKKLLLTFFEIKNNSYFNLKIENLFVEIHEVEFGNNNGIKNLNLAGPKINEIINPGGIRDFQLSIDKLFKLKDVHKVELTMHFKYVYLFFTFNRDIEFSTYTDSNGKIIWLKKIP</sequence>
<dbReference type="Proteomes" id="UP000664034">
    <property type="component" value="Unassembled WGS sequence"/>
</dbReference>
<feature type="transmembrane region" description="Helical" evidence="2">
    <location>
        <begin position="39"/>
        <end position="58"/>
    </location>
</feature>
<gene>
    <name evidence="3" type="ORF">J2I47_26255</name>
</gene>
<keyword evidence="2" id="KW-0472">Membrane</keyword>
<dbReference type="AlphaFoldDB" id="A0A939K8T5"/>
<evidence type="ECO:0000313" key="4">
    <source>
        <dbReference type="Proteomes" id="UP000664034"/>
    </source>
</evidence>
<dbReference type="RefSeq" id="WP_207367606.1">
    <property type="nucleotide sequence ID" value="NZ_JAFMYV010000026.1"/>
</dbReference>
<evidence type="ECO:0000256" key="2">
    <source>
        <dbReference type="SAM" id="Phobius"/>
    </source>
</evidence>
<feature type="region of interest" description="Disordered" evidence="1">
    <location>
        <begin position="1"/>
        <end position="27"/>
    </location>
</feature>
<comment type="caution">
    <text evidence="3">The sequence shown here is derived from an EMBL/GenBank/DDBJ whole genome shotgun (WGS) entry which is preliminary data.</text>
</comment>